<keyword evidence="2" id="KW-1185">Reference proteome</keyword>
<comment type="caution">
    <text evidence="1">The sequence shown here is derived from an EMBL/GenBank/DDBJ whole genome shotgun (WGS) entry which is preliminary data.</text>
</comment>
<dbReference type="EMBL" id="BMWC01000017">
    <property type="protein sequence ID" value="GGX32068.1"/>
    <property type="molecule type" value="Genomic_DNA"/>
</dbReference>
<reference evidence="2" key="1">
    <citation type="journal article" date="2019" name="Int. J. Syst. Evol. Microbiol.">
        <title>The Global Catalogue of Microorganisms (GCM) 10K type strain sequencing project: providing services to taxonomists for standard genome sequencing and annotation.</title>
        <authorList>
            <consortium name="The Broad Institute Genomics Platform"/>
            <consortium name="The Broad Institute Genome Sequencing Center for Infectious Disease"/>
            <person name="Wu L."/>
            <person name="Ma J."/>
        </authorList>
    </citation>
    <scope>NUCLEOTIDE SEQUENCE [LARGE SCALE GENOMIC DNA]</scope>
    <source>
        <strain evidence="2">JCM 4866</strain>
    </source>
</reference>
<gene>
    <name evidence="1" type="ORF">GCM10010383_72940</name>
</gene>
<name>A0ABQ2XTM1_9ACTN</name>
<evidence type="ECO:0000313" key="1">
    <source>
        <dbReference type="EMBL" id="GGX32068.1"/>
    </source>
</evidence>
<dbReference type="Proteomes" id="UP000617743">
    <property type="component" value="Unassembled WGS sequence"/>
</dbReference>
<sequence length="72" mass="7600">MCKRCVVVECVRVSAPQTSGVGVRKMRDVSAGYPHTQAGAKAAATNCTTISGRSGFLTDKDARHRGNAEMSD</sequence>
<organism evidence="1 2">
    <name type="scientific">Streptomyces lomondensis</name>
    <dbReference type="NCBI Taxonomy" id="68229"/>
    <lineage>
        <taxon>Bacteria</taxon>
        <taxon>Bacillati</taxon>
        <taxon>Actinomycetota</taxon>
        <taxon>Actinomycetes</taxon>
        <taxon>Kitasatosporales</taxon>
        <taxon>Streptomycetaceae</taxon>
        <taxon>Streptomyces</taxon>
    </lineage>
</organism>
<proteinExistence type="predicted"/>
<protein>
    <submittedName>
        <fullName evidence="1">Uncharacterized protein</fullName>
    </submittedName>
</protein>
<evidence type="ECO:0000313" key="2">
    <source>
        <dbReference type="Proteomes" id="UP000617743"/>
    </source>
</evidence>
<accession>A0ABQ2XTM1</accession>